<reference evidence="2" key="1">
    <citation type="journal article" date="2022" name="Int. J. Mol. Sci.">
        <title>Draft Genome of Tanacetum Coccineum: Genomic Comparison of Closely Related Tanacetum-Family Plants.</title>
        <authorList>
            <person name="Yamashiro T."/>
            <person name="Shiraishi A."/>
            <person name="Nakayama K."/>
            <person name="Satake H."/>
        </authorList>
    </citation>
    <scope>NUCLEOTIDE SEQUENCE</scope>
</reference>
<organism evidence="2 3">
    <name type="scientific">Tanacetum coccineum</name>
    <dbReference type="NCBI Taxonomy" id="301880"/>
    <lineage>
        <taxon>Eukaryota</taxon>
        <taxon>Viridiplantae</taxon>
        <taxon>Streptophyta</taxon>
        <taxon>Embryophyta</taxon>
        <taxon>Tracheophyta</taxon>
        <taxon>Spermatophyta</taxon>
        <taxon>Magnoliopsida</taxon>
        <taxon>eudicotyledons</taxon>
        <taxon>Gunneridae</taxon>
        <taxon>Pentapetalae</taxon>
        <taxon>asterids</taxon>
        <taxon>campanulids</taxon>
        <taxon>Asterales</taxon>
        <taxon>Asteraceae</taxon>
        <taxon>Asteroideae</taxon>
        <taxon>Anthemideae</taxon>
        <taxon>Anthemidinae</taxon>
        <taxon>Tanacetum</taxon>
    </lineage>
</organism>
<name>A0ABQ5FAM2_9ASTR</name>
<accession>A0ABQ5FAM2</accession>
<dbReference type="InterPro" id="IPR012337">
    <property type="entry name" value="RNaseH-like_sf"/>
</dbReference>
<dbReference type="InterPro" id="IPR043502">
    <property type="entry name" value="DNA/RNA_pol_sf"/>
</dbReference>
<dbReference type="Pfam" id="PF13456">
    <property type="entry name" value="RVT_3"/>
    <property type="match status" value="1"/>
</dbReference>
<dbReference type="SUPFAM" id="SSF53098">
    <property type="entry name" value="Ribonuclease H-like"/>
    <property type="match status" value="1"/>
</dbReference>
<reference evidence="2" key="2">
    <citation type="submission" date="2022-01" db="EMBL/GenBank/DDBJ databases">
        <authorList>
            <person name="Yamashiro T."/>
            <person name="Shiraishi A."/>
            <person name="Satake H."/>
            <person name="Nakayama K."/>
        </authorList>
    </citation>
    <scope>NUCLEOTIDE SEQUENCE</scope>
</reference>
<dbReference type="Proteomes" id="UP001151760">
    <property type="component" value="Unassembled WGS sequence"/>
</dbReference>
<dbReference type="PANTHER" id="PTHR48475:SF2">
    <property type="entry name" value="RIBONUCLEASE H"/>
    <property type="match status" value="1"/>
</dbReference>
<dbReference type="SUPFAM" id="SSF56672">
    <property type="entry name" value="DNA/RNA polymerases"/>
    <property type="match status" value="1"/>
</dbReference>
<dbReference type="PROSITE" id="PS50878">
    <property type="entry name" value="RT_POL"/>
    <property type="match status" value="1"/>
</dbReference>
<dbReference type="Gene3D" id="3.10.10.10">
    <property type="entry name" value="HIV Type 1 Reverse Transcriptase, subunit A, domain 1"/>
    <property type="match status" value="1"/>
</dbReference>
<dbReference type="Gene3D" id="3.30.420.10">
    <property type="entry name" value="Ribonuclease H-like superfamily/Ribonuclease H"/>
    <property type="match status" value="1"/>
</dbReference>
<evidence type="ECO:0000313" key="2">
    <source>
        <dbReference type="EMBL" id="GJT60471.1"/>
    </source>
</evidence>
<dbReference type="InterPro" id="IPR002156">
    <property type="entry name" value="RNaseH_domain"/>
</dbReference>
<dbReference type="GO" id="GO:0003964">
    <property type="term" value="F:RNA-directed DNA polymerase activity"/>
    <property type="evidence" value="ECO:0007669"/>
    <property type="project" value="UniProtKB-KW"/>
</dbReference>
<dbReference type="InterPro" id="IPR043128">
    <property type="entry name" value="Rev_trsase/Diguanyl_cyclase"/>
</dbReference>
<dbReference type="CDD" id="cd01647">
    <property type="entry name" value="RT_LTR"/>
    <property type="match status" value="1"/>
</dbReference>
<dbReference type="PANTHER" id="PTHR48475">
    <property type="entry name" value="RIBONUCLEASE H"/>
    <property type="match status" value="1"/>
</dbReference>
<keyword evidence="2" id="KW-0548">Nucleotidyltransferase</keyword>
<feature type="domain" description="Reverse transcriptase" evidence="1">
    <location>
        <begin position="1"/>
        <end position="123"/>
    </location>
</feature>
<dbReference type="InterPro" id="IPR000477">
    <property type="entry name" value="RT_dom"/>
</dbReference>
<keyword evidence="2" id="KW-0808">Transferase</keyword>
<keyword evidence="2" id="KW-0695">RNA-directed DNA polymerase</keyword>
<dbReference type="InterPro" id="IPR036397">
    <property type="entry name" value="RNaseH_sf"/>
</dbReference>
<dbReference type="Pfam" id="PF00078">
    <property type="entry name" value="RVT_1"/>
    <property type="match status" value="1"/>
</dbReference>
<evidence type="ECO:0000259" key="1">
    <source>
        <dbReference type="PROSITE" id="PS50878"/>
    </source>
</evidence>
<proteinExistence type="predicted"/>
<dbReference type="EMBL" id="BQNB010017202">
    <property type="protein sequence ID" value="GJT60471.1"/>
    <property type="molecule type" value="Genomic_DNA"/>
</dbReference>
<protein>
    <submittedName>
        <fullName evidence="2">Reverse transcriptase domain-containing protein</fullName>
    </submittedName>
</protein>
<dbReference type="CDD" id="cd09279">
    <property type="entry name" value="RNase_HI_like"/>
    <property type="match status" value="1"/>
</dbReference>
<keyword evidence="3" id="KW-1185">Reference proteome</keyword>
<comment type="caution">
    <text evidence="2">The sequence shown here is derived from an EMBL/GenBank/DDBJ whole genome shotgun (WGS) entry which is preliminary data.</text>
</comment>
<sequence length="449" mass="50710">MGYSLKCFLDAYKGYHQVQMSEEDEEKTAIYTDQGTFCYKKMSFGLKNAGAIYQRLVDEAFDKQIRWNLEVYVDDMVIKSKAEKDMLADIAETFDNLRRINMKLNPKKCSFGVEEGKFLGYIVTSEAASDKAVSAVLMTEQNGRQHPICYKVEKIFQGPSNYGHHGPADHADSGKSGNVGLPGTIYVGSDTLAPIETTYTKEDKKDRQEEWMLFTDGASSSKGSGARLVLISPTKTKYTYALRLTFDSTNNQAEYEALLAGMRIAKKMGGQALSVKVESKLVASQINGDYVACKENMIRYLTTAKEYIKCFKSFRIKNIPRNQNQKSDVLSKLASVAFNHLTKEILVETLDTPSMDCGEINAIVEEEGENWMSPIIRCLKEGIWPEDEREARVLRMKINQYVKEEGVLFKRSYLMSMLRCVGPLQANYVIREIYIGACSMHMKLRSVVA</sequence>
<evidence type="ECO:0000313" key="3">
    <source>
        <dbReference type="Proteomes" id="UP001151760"/>
    </source>
</evidence>
<gene>
    <name evidence="2" type="ORF">Tco_1004004</name>
</gene>
<dbReference type="Gene3D" id="3.30.70.270">
    <property type="match status" value="1"/>
</dbReference>